<evidence type="ECO:0000256" key="2">
    <source>
        <dbReference type="PROSITE-ProRule" id="PRU00626"/>
    </source>
</evidence>
<dbReference type="SMART" id="SM01103">
    <property type="entry name" value="CRS1_YhbY"/>
    <property type="match status" value="1"/>
</dbReference>
<evidence type="ECO:0000313" key="5">
    <source>
        <dbReference type="Proteomes" id="UP000286806"/>
    </source>
</evidence>
<dbReference type="PROSITE" id="PS51295">
    <property type="entry name" value="CRM"/>
    <property type="match status" value="1"/>
</dbReference>
<feature type="domain" description="CRM" evidence="3">
    <location>
        <begin position="5"/>
        <end position="101"/>
    </location>
</feature>
<dbReference type="SUPFAM" id="SSF75471">
    <property type="entry name" value="YhbY-like"/>
    <property type="match status" value="1"/>
</dbReference>
<evidence type="ECO:0000256" key="1">
    <source>
        <dbReference type="ARBA" id="ARBA00022884"/>
    </source>
</evidence>
<dbReference type="InterPro" id="IPR035920">
    <property type="entry name" value="YhbY-like_sf"/>
</dbReference>
<sequence length="101" mass="11383">MAIMITLNTLQRRYLRGQAHHLHPVVMIGDAGLSDAVMREVDINLKSHELIKVRVFGDDRDHRIAIMEKICTELAAAPVQHIGKLLLIYRPAAKPKISLPK</sequence>
<dbReference type="PANTHER" id="PTHR40065:SF3">
    <property type="entry name" value="RNA-BINDING PROTEIN YHBY"/>
    <property type="match status" value="1"/>
</dbReference>
<proteinExistence type="predicted"/>
<keyword evidence="1 2" id="KW-0694">RNA-binding</keyword>
<accession>A0A401JAG7</accession>
<evidence type="ECO:0000313" key="4">
    <source>
        <dbReference type="EMBL" id="GBL44665.1"/>
    </source>
</evidence>
<dbReference type="AlphaFoldDB" id="A0A401JAG7"/>
<dbReference type="NCBIfam" id="TIGR00253">
    <property type="entry name" value="RNA_bind_YhbY"/>
    <property type="match status" value="1"/>
</dbReference>
<dbReference type="InterPro" id="IPR051925">
    <property type="entry name" value="RNA-binding_domain"/>
</dbReference>
<dbReference type="InterPro" id="IPR001890">
    <property type="entry name" value="RNA-binding_CRM"/>
</dbReference>
<dbReference type="Pfam" id="PF01985">
    <property type="entry name" value="CRS1_YhbY"/>
    <property type="match status" value="1"/>
</dbReference>
<name>A0A401JAG7_9PROT</name>
<evidence type="ECO:0000259" key="3">
    <source>
        <dbReference type="PROSITE" id="PS51295"/>
    </source>
</evidence>
<dbReference type="PANTHER" id="PTHR40065">
    <property type="entry name" value="RNA-BINDING PROTEIN YHBY"/>
    <property type="match status" value="1"/>
</dbReference>
<dbReference type="Gene3D" id="3.30.110.60">
    <property type="entry name" value="YhbY-like"/>
    <property type="match status" value="1"/>
</dbReference>
<dbReference type="EMBL" id="BGOW01000002">
    <property type="protein sequence ID" value="GBL44665.1"/>
    <property type="molecule type" value="Genomic_DNA"/>
</dbReference>
<protein>
    <submittedName>
        <fullName evidence="4">RNA binding protein</fullName>
    </submittedName>
</protein>
<dbReference type="InterPro" id="IPR017924">
    <property type="entry name" value="RNA-binding_YhbY"/>
</dbReference>
<gene>
    <name evidence="4" type="ORF">SFMTTN_0466</name>
</gene>
<dbReference type="Proteomes" id="UP000286806">
    <property type="component" value="Unassembled WGS sequence"/>
</dbReference>
<organism evidence="4 5">
    <name type="scientific">Sulfuriferula multivorans</name>
    <dbReference type="NCBI Taxonomy" id="1559896"/>
    <lineage>
        <taxon>Bacteria</taxon>
        <taxon>Pseudomonadati</taxon>
        <taxon>Pseudomonadota</taxon>
        <taxon>Betaproteobacteria</taxon>
        <taxon>Nitrosomonadales</taxon>
        <taxon>Sulfuricellaceae</taxon>
        <taxon>Sulfuriferula</taxon>
    </lineage>
</organism>
<keyword evidence="5" id="KW-1185">Reference proteome</keyword>
<dbReference type="GO" id="GO:0003723">
    <property type="term" value="F:RNA binding"/>
    <property type="evidence" value="ECO:0007669"/>
    <property type="project" value="UniProtKB-UniRule"/>
</dbReference>
<comment type="caution">
    <text evidence="4">The sequence shown here is derived from an EMBL/GenBank/DDBJ whole genome shotgun (WGS) entry which is preliminary data.</text>
</comment>
<reference evidence="4 5" key="1">
    <citation type="journal article" date="2019" name="Front. Microbiol.">
        <title>Genomes of Neutrophilic Sulfur-Oxidizing Chemolithoautotrophs Representing 9 Proteobacterial Species From 8 Genera.</title>
        <authorList>
            <person name="Watanabe T."/>
            <person name="Kojima H."/>
            <person name="Umezawa K."/>
            <person name="Hori C."/>
            <person name="Takasuka T.E."/>
            <person name="Kato Y."/>
            <person name="Fukui M."/>
        </authorList>
    </citation>
    <scope>NUCLEOTIDE SEQUENCE [LARGE SCALE GENOMIC DNA]</scope>
    <source>
        <strain evidence="4 5">TTN</strain>
    </source>
</reference>